<evidence type="ECO:0000313" key="4">
    <source>
        <dbReference type="Proteomes" id="UP001596223"/>
    </source>
</evidence>
<comment type="caution">
    <text evidence="3">The sequence shown here is derived from an EMBL/GenBank/DDBJ whole genome shotgun (WGS) entry which is preliminary data.</text>
</comment>
<dbReference type="Gene3D" id="1.10.260.40">
    <property type="entry name" value="lambda repressor-like DNA-binding domains"/>
    <property type="match status" value="1"/>
</dbReference>
<dbReference type="PANTHER" id="PTHR35010:SF4">
    <property type="entry name" value="BLL5781 PROTEIN"/>
    <property type="match status" value="1"/>
</dbReference>
<evidence type="ECO:0000256" key="1">
    <source>
        <dbReference type="SAM" id="MobiDB-lite"/>
    </source>
</evidence>
<dbReference type="PANTHER" id="PTHR35010">
    <property type="entry name" value="BLL4672 PROTEIN-RELATED"/>
    <property type="match status" value="1"/>
</dbReference>
<gene>
    <name evidence="3" type="ORF">ACFP3H_09170</name>
</gene>
<dbReference type="EMBL" id="JBHSQN010000003">
    <property type="protein sequence ID" value="MFC6011219.1"/>
    <property type="molecule type" value="Genomic_DNA"/>
</dbReference>
<feature type="region of interest" description="Disordered" evidence="1">
    <location>
        <begin position="1"/>
        <end position="26"/>
    </location>
</feature>
<evidence type="ECO:0000259" key="2">
    <source>
        <dbReference type="PROSITE" id="PS50943"/>
    </source>
</evidence>
<dbReference type="PROSITE" id="PS50943">
    <property type="entry name" value="HTH_CROC1"/>
    <property type="match status" value="1"/>
</dbReference>
<dbReference type="InterPro" id="IPR041413">
    <property type="entry name" value="MLTR_LBD"/>
</dbReference>
<sequence>MQVGRALVTSKTSSDGPDAPPRAPTLGGLLRRLRDERRLSREKLAFAAGVSSSYITHLESGDRDHPTRAVVDALVRYLDRISPVTDIERRHLLDLAGLTPVDNPTIEDLRAEITAEMRRTIALQEPNLAAYVDTRWNVLAGNESYDRAFPGLVEDVNILRWFFSNPLSRKVMVEWEKESTLTVHWLRGLIGQQGGADWAAELLDELADYRDFRRIWDDGDTAYGRDHTAMRLCDLHTGEYYTVDVQLFRLDSVAYPGRIQYYLGVRGSDD</sequence>
<accession>A0ABW1JP65</accession>
<dbReference type="Proteomes" id="UP001596223">
    <property type="component" value="Unassembled WGS sequence"/>
</dbReference>
<dbReference type="SMART" id="SM00530">
    <property type="entry name" value="HTH_XRE"/>
    <property type="match status" value="1"/>
</dbReference>
<dbReference type="Pfam" id="PF13560">
    <property type="entry name" value="HTH_31"/>
    <property type="match status" value="1"/>
</dbReference>
<name>A0ABW1JP65_9NOCA</name>
<reference evidence="4" key="1">
    <citation type="journal article" date="2019" name="Int. J. Syst. Evol. Microbiol.">
        <title>The Global Catalogue of Microorganisms (GCM) 10K type strain sequencing project: providing services to taxonomists for standard genome sequencing and annotation.</title>
        <authorList>
            <consortium name="The Broad Institute Genomics Platform"/>
            <consortium name="The Broad Institute Genome Sequencing Center for Infectious Disease"/>
            <person name="Wu L."/>
            <person name="Ma J."/>
        </authorList>
    </citation>
    <scope>NUCLEOTIDE SEQUENCE [LARGE SCALE GENOMIC DNA]</scope>
    <source>
        <strain evidence="4">CCUG 36956</strain>
    </source>
</reference>
<dbReference type="Pfam" id="PF17765">
    <property type="entry name" value="MLTR_LBD"/>
    <property type="match status" value="1"/>
</dbReference>
<keyword evidence="4" id="KW-1185">Reference proteome</keyword>
<dbReference type="CDD" id="cd00093">
    <property type="entry name" value="HTH_XRE"/>
    <property type="match status" value="1"/>
</dbReference>
<dbReference type="SUPFAM" id="SSF47413">
    <property type="entry name" value="lambda repressor-like DNA-binding domains"/>
    <property type="match status" value="1"/>
</dbReference>
<dbReference type="InterPro" id="IPR001387">
    <property type="entry name" value="Cro/C1-type_HTH"/>
</dbReference>
<organism evidence="3 4">
    <name type="scientific">Nocardia lasii</name>
    <dbReference type="NCBI Taxonomy" id="1616107"/>
    <lineage>
        <taxon>Bacteria</taxon>
        <taxon>Bacillati</taxon>
        <taxon>Actinomycetota</taxon>
        <taxon>Actinomycetes</taxon>
        <taxon>Mycobacteriales</taxon>
        <taxon>Nocardiaceae</taxon>
        <taxon>Nocardia</taxon>
    </lineage>
</organism>
<protein>
    <submittedName>
        <fullName evidence="3">Helix-turn-helix domain-containing protein</fullName>
    </submittedName>
</protein>
<dbReference type="Gene3D" id="3.30.450.180">
    <property type="match status" value="1"/>
</dbReference>
<dbReference type="RefSeq" id="WP_378602439.1">
    <property type="nucleotide sequence ID" value="NZ_JBHSQN010000003.1"/>
</dbReference>
<evidence type="ECO:0000313" key="3">
    <source>
        <dbReference type="EMBL" id="MFC6011219.1"/>
    </source>
</evidence>
<dbReference type="InterPro" id="IPR010982">
    <property type="entry name" value="Lambda_DNA-bd_dom_sf"/>
</dbReference>
<proteinExistence type="predicted"/>
<feature type="domain" description="HTH cro/C1-type" evidence="2">
    <location>
        <begin position="30"/>
        <end position="87"/>
    </location>
</feature>